<name>A0A6I6MK85_9CAUL</name>
<evidence type="ECO:0000313" key="2">
    <source>
        <dbReference type="Proteomes" id="UP000431269"/>
    </source>
</evidence>
<dbReference type="KEGG" id="tsv:DSM104635_00174"/>
<reference evidence="2" key="1">
    <citation type="submission" date="2019-12" db="EMBL/GenBank/DDBJ databases">
        <title>Complete genome of Terracaulis silvestris 0127_4.</title>
        <authorList>
            <person name="Vieira S."/>
            <person name="Riedel T."/>
            <person name="Sproer C."/>
            <person name="Pascual J."/>
            <person name="Boedeker C."/>
            <person name="Overmann J."/>
        </authorList>
    </citation>
    <scope>NUCLEOTIDE SEQUENCE [LARGE SCALE GENOMIC DNA]</scope>
    <source>
        <strain evidence="2">0127_4</strain>
    </source>
</reference>
<accession>A0A6I6MK85</accession>
<dbReference type="Proteomes" id="UP000431269">
    <property type="component" value="Chromosome"/>
</dbReference>
<protein>
    <submittedName>
        <fullName evidence="1">Uncharacterized protein</fullName>
    </submittedName>
</protein>
<evidence type="ECO:0000313" key="1">
    <source>
        <dbReference type="EMBL" id="QGZ93364.1"/>
    </source>
</evidence>
<dbReference type="RefSeq" id="WP_158764370.1">
    <property type="nucleotide sequence ID" value="NZ_CP047045.1"/>
</dbReference>
<sequence length="72" mass="8264">MGKRSGYAQSSADVEALTLAELNAEIQRCLFRYERGGTSQGRKAFFKRLVWLEAERERLHSVTAKSRRFSDP</sequence>
<keyword evidence="2" id="KW-1185">Reference proteome</keyword>
<dbReference type="EMBL" id="CP047045">
    <property type="protein sequence ID" value="QGZ93364.1"/>
    <property type="molecule type" value="Genomic_DNA"/>
</dbReference>
<proteinExistence type="predicted"/>
<organism evidence="1 2">
    <name type="scientific">Terricaulis silvestris</name>
    <dbReference type="NCBI Taxonomy" id="2686094"/>
    <lineage>
        <taxon>Bacteria</taxon>
        <taxon>Pseudomonadati</taxon>
        <taxon>Pseudomonadota</taxon>
        <taxon>Alphaproteobacteria</taxon>
        <taxon>Caulobacterales</taxon>
        <taxon>Caulobacteraceae</taxon>
        <taxon>Terricaulis</taxon>
    </lineage>
</organism>
<gene>
    <name evidence="1" type="ORF">DSM104635_00174</name>
</gene>
<dbReference type="AlphaFoldDB" id="A0A6I6MK85"/>